<evidence type="ECO:0000313" key="4">
    <source>
        <dbReference type="Proteomes" id="UP000649328"/>
    </source>
</evidence>
<dbReference type="Proteomes" id="UP000649328">
    <property type="component" value="Unassembled WGS sequence"/>
</dbReference>
<reference evidence="3" key="1">
    <citation type="submission" date="2020-10" db="EMBL/GenBank/DDBJ databases">
        <title>The Whole-Genome Sequence of Metschnikowia persimmonesis, a Novel Endophytic Yeast Species Isolated from Medicinal Plant Diospyros kaki Thumb.</title>
        <authorList>
            <person name="Rahmat E."/>
            <person name="Kang Y."/>
        </authorList>
    </citation>
    <scope>NUCLEOTIDE SEQUENCE</scope>
    <source>
        <strain evidence="3">KIOM G15050</strain>
    </source>
</reference>
<sequence length="90" mass="10225">MAKNLDQVNTMSRKTSHNTTISMSNDKQETGRNDFELQKTYLTFLCQAEQEGLILRDLGVSFNNLSVYGKDQPHTYLPTMSDVLKVRLGP</sequence>
<dbReference type="EMBL" id="JACBPP010000007">
    <property type="protein sequence ID" value="KAF8000462.1"/>
    <property type="molecule type" value="Genomic_DNA"/>
</dbReference>
<accession>A0A8H7LCV9</accession>
<evidence type="ECO:0000259" key="2">
    <source>
        <dbReference type="Pfam" id="PF14510"/>
    </source>
</evidence>
<evidence type="ECO:0000313" key="3">
    <source>
        <dbReference type="EMBL" id="KAF8000462.1"/>
    </source>
</evidence>
<name>A0A8H7LCV9_9ASCO</name>
<feature type="compositionally biased region" description="Polar residues" evidence="1">
    <location>
        <begin position="1"/>
        <end position="25"/>
    </location>
</feature>
<feature type="region of interest" description="Disordered" evidence="1">
    <location>
        <begin position="1"/>
        <end position="30"/>
    </location>
</feature>
<feature type="domain" description="Pleiotropic ABC efflux transporter N-terminal" evidence="2">
    <location>
        <begin position="11"/>
        <end position="82"/>
    </location>
</feature>
<dbReference type="AlphaFoldDB" id="A0A8H7LCV9"/>
<keyword evidence="4" id="KW-1185">Reference proteome</keyword>
<dbReference type="InterPro" id="IPR029481">
    <property type="entry name" value="ABC_trans_N"/>
</dbReference>
<gene>
    <name evidence="3" type="ORF">HF325_005391</name>
</gene>
<protein>
    <recommendedName>
        <fullName evidence="2">Pleiotropic ABC efflux transporter N-terminal domain-containing protein</fullName>
    </recommendedName>
</protein>
<evidence type="ECO:0000256" key="1">
    <source>
        <dbReference type="SAM" id="MobiDB-lite"/>
    </source>
</evidence>
<proteinExistence type="predicted"/>
<comment type="caution">
    <text evidence="3">The sequence shown here is derived from an EMBL/GenBank/DDBJ whole genome shotgun (WGS) entry which is preliminary data.</text>
</comment>
<dbReference type="Pfam" id="PF14510">
    <property type="entry name" value="ABC_trans_N"/>
    <property type="match status" value="1"/>
</dbReference>
<organism evidence="3 4">
    <name type="scientific">Metschnikowia pulcherrima</name>
    <dbReference type="NCBI Taxonomy" id="27326"/>
    <lineage>
        <taxon>Eukaryota</taxon>
        <taxon>Fungi</taxon>
        <taxon>Dikarya</taxon>
        <taxon>Ascomycota</taxon>
        <taxon>Saccharomycotina</taxon>
        <taxon>Pichiomycetes</taxon>
        <taxon>Metschnikowiaceae</taxon>
        <taxon>Metschnikowia</taxon>
    </lineage>
</organism>